<evidence type="ECO:0000259" key="3">
    <source>
        <dbReference type="PROSITE" id="PS50158"/>
    </source>
</evidence>
<evidence type="ECO:0000256" key="2">
    <source>
        <dbReference type="SAM" id="MobiDB-lite"/>
    </source>
</evidence>
<sequence>MSSTAAETSQLGVSNQLASLVPTFDPSRDDLVTYQQKVELVTAAWPKTKLAELQTRLILNTTGSAFQKLQIHQAELVTGEEAAIKKLVELLGGQWGRVPLAKKYEEAEIALFHTQQHSDETNDSYLARADVNWSKLLAQKVTLADLQAFITLRGSCLTAEDKKRIVLESEAAGQLTTKRVAESIRMLGSVFFNDITGNKRTVKSKVYDQTALIADASHDGEDSEPVFNAEDAMNEEEVLEMLLQEGDSDALLVHDFESALSETVQEDPELASAYSAYQIARHKLNEKARNRGFFPSRPFQPSQSKGKGFGSRNSFKGKGFSSFNRPRRSLQDRILSSNCRACGQKGHWKAECPLRQNQQNAGSASSQAPTGTVVTESSLETMDSLPLEFLQLPRSDEAAIDEATLTSILMQRLVIARPKPNIRPIVSKPNTKTRKAMSLSQRLKGLQMKSEPNPSDVAHLSIQDLENEMVDFGKKNCGRSYMEVWNTDQEWVAFMADRYSKSHNPAHRKFLRFVELMVQHHEEQQMPVVVQTDLGSTEGSGRVVNPPRAKANVKFQPKAKAGVAPNSGYQEPTHFPLLDEELQEEIEMYNSLTMVPSPLSQSPEFSAMQERLLNLENALTKVVNHLETQAMEQASQNQGLKVDRSCSIGLFSIGPNTYGIAQHVVPGHPGVMSQSPFQRPFRWAVGAWCQVAETLPAFGQRSVRSVFRKPSQNQEKFPKSALSSPEPLQDKEEKRRRLTGKQSTRPHLEEYQSCLQKIHQITPRVGKYQITENHILSDLQRLFPDKRIVTAVACRGTDRTLAPPAGTMPSMAPYRKSLMIIRSTAAVKFETHWEKWPELSNRQLIRPAHSCRLNVTMFAKDLEPTSTEESQRSDSVSPSITVDSPPQSESTTKDDEDRPAEPTISLAPDLSPSHPSEQVSQSTSVLRLPKWERQKLMQIHKNLGHPTNERLAKALRNAGQRPEMVQEPDQLQPKGFRHLLQLRESARKAFHIADNRIPEDGVLPEDITSLQQQISRMSQDLPTIPEGEEINIPNEPDSPYSPSIASDRRESDPSLSSPMRQPDQEPEIESRQVSQALDESNATNDPENHDFQLLCVEEADALGTTESQDLAWRCEFDVTLPENTNVENLSSTEACILLATNAKKQRTEVRLHELNKQEREQFEQAKAAEVANWIQTKTLTKVLRHQIPESQILRCRWILTWKPIDNTGSNNGNQQGNNYKAKARLVVLGYLDPNIEEIPRDSPTLNKTSRMLILQTIASHNWTLKSFDIKAAFLQGQPQADRVMAVEPVPEIRKAMQMGPNEVGQLNKGAYGLIDAPYLWYKALVGELTRLGLETSPFDPCVFILRGTKGTPQEGQLLGVVGIHVDDGIYGGTPEFQRVMDKLEQKYAFGSKSSTAFTFTGIELTQKYDHSIVLSQSAYVRKIPSIPIEVHRKTQPELPVTETERGHLRGLIGSLQYAATNTRPDLSSRLSLLQSEINQANIETLQSANRLLHEAKRYHDVTITIKPIPHQSFRFMAFSDASFASTKKPDSHAGSIIVGTHEDINNNSQCPISPLTWGSKKIQKVVTSTLSAETTSLASALDQMAWIRLHWRWLHDPKVQWRDPDNALLQLEPAISVSTVNENQDVAITDCKSLFDLITRTAPPSCSEFRVQLMARSIKESLKEGIQLRWVHTGAQLADALTKAMQAHFLRETLRLGQYRLVDENTTLKARAQSRDRVRWLRENTSTELDQNIKKDECEYPIVDPPLASGTMV</sequence>
<evidence type="ECO:0000313" key="7">
    <source>
        <dbReference type="Proteomes" id="UP001152797"/>
    </source>
</evidence>
<dbReference type="SUPFAM" id="SSF57756">
    <property type="entry name" value="Retrovirus zinc finger-like domains"/>
    <property type="match status" value="1"/>
</dbReference>
<evidence type="ECO:0000313" key="6">
    <source>
        <dbReference type="EMBL" id="CAL4787777.1"/>
    </source>
</evidence>
<evidence type="ECO:0000256" key="1">
    <source>
        <dbReference type="PROSITE-ProRule" id="PRU00047"/>
    </source>
</evidence>
<feature type="compositionally biased region" description="Polar residues" evidence="2">
    <location>
        <begin position="1071"/>
        <end position="1085"/>
    </location>
</feature>
<feature type="compositionally biased region" description="Low complexity" evidence="2">
    <location>
        <begin position="1024"/>
        <end position="1035"/>
    </location>
</feature>
<organism evidence="4">
    <name type="scientific">Cladocopium goreaui</name>
    <dbReference type="NCBI Taxonomy" id="2562237"/>
    <lineage>
        <taxon>Eukaryota</taxon>
        <taxon>Sar</taxon>
        <taxon>Alveolata</taxon>
        <taxon>Dinophyceae</taxon>
        <taxon>Suessiales</taxon>
        <taxon>Symbiodiniaceae</taxon>
        <taxon>Cladocopium</taxon>
    </lineage>
</organism>
<keyword evidence="1" id="KW-0479">Metal-binding</keyword>
<dbReference type="EMBL" id="CAMXCT030002782">
    <property type="protein sequence ID" value="CAL4787777.1"/>
    <property type="molecule type" value="Genomic_DNA"/>
</dbReference>
<evidence type="ECO:0000313" key="5">
    <source>
        <dbReference type="EMBL" id="CAL1153840.1"/>
    </source>
</evidence>
<accession>A0A9P1CZW0</accession>
<protein>
    <submittedName>
        <fullName evidence="6">Retrovirus-related Pol polyprotein from transposon RE1 (Retro element 1) (AtRE1)</fullName>
    </submittedName>
</protein>
<keyword evidence="1" id="KW-0862">Zinc</keyword>
<keyword evidence="7" id="KW-1185">Reference proteome</keyword>
<dbReference type="Gene3D" id="4.10.60.10">
    <property type="entry name" value="Zinc finger, CCHC-type"/>
    <property type="match status" value="1"/>
</dbReference>
<dbReference type="SMART" id="SM00343">
    <property type="entry name" value="ZnF_C2HC"/>
    <property type="match status" value="1"/>
</dbReference>
<evidence type="ECO:0000313" key="4">
    <source>
        <dbReference type="EMBL" id="CAI4000465.1"/>
    </source>
</evidence>
<feature type="compositionally biased region" description="Basic and acidic residues" evidence="2">
    <location>
        <begin position="891"/>
        <end position="900"/>
    </location>
</feature>
<dbReference type="Pfam" id="PF00098">
    <property type="entry name" value="zf-CCHC"/>
    <property type="match status" value="1"/>
</dbReference>
<feature type="region of interest" description="Disordered" evidence="2">
    <location>
        <begin position="291"/>
        <end position="325"/>
    </location>
</feature>
<feature type="region of interest" description="Disordered" evidence="2">
    <location>
        <begin position="709"/>
        <end position="746"/>
    </location>
</feature>
<feature type="region of interest" description="Disordered" evidence="2">
    <location>
        <begin position="862"/>
        <end position="926"/>
    </location>
</feature>
<reference evidence="4" key="1">
    <citation type="submission" date="2022-10" db="EMBL/GenBank/DDBJ databases">
        <authorList>
            <person name="Chen Y."/>
            <person name="Dougan E. K."/>
            <person name="Chan C."/>
            <person name="Rhodes N."/>
            <person name="Thang M."/>
        </authorList>
    </citation>
    <scope>NUCLEOTIDE SEQUENCE</scope>
</reference>
<feature type="compositionally biased region" description="Polar residues" evidence="2">
    <location>
        <begin position="913"/>
        <end position="925"/>
    </location>
</feature>
<keyword evidence="1" id="KW-0863">Zinc-finger</keyword>
<dbReference type="InterPro" id="IPR001878">
    <property type="entry name" value="Znf_CCHC"/>
</dbReference>
<feature type="domain" description="CCHC-type" evidence="3">
    <location>
        <begin position="339"/>
        <end position="353"/>
    </location>
</feature>
<proteinExistence type="predicted"/>
<feature type="region of interest" description="Disordered" evidence="2">
    <location>
        <begin position="1024"/>
        <end position="1087"/>
    </location>
</feature>
<dbReference type="OrthoDB" id="8056975at2759"/>
<dbReference type="Proteomes" id="UP001152797">
    <property type="component" value="Unassembled WGS sequence"/>
</dbReference>
<dbReference type="Pfam" id="PF07727">
    <property type="entry name" value="RVT_2"/>
    <property type="match status" value="1"/>
</dbReference>
<name>A0A9P1CZW0_9DINO</name>
<dbReference type="EMBL" id="CAMXCT020002782">
    <property type="protein sequence ID" value="CAL1153840.1"/>
    <property type="molecule type" value="Genomic_DNA"/>
</dbReference>
<dbReference type="InterPro" id="IPR036875">
    <property type="entry name" value="Znf_CCHC_sf"/>
</dbReference>
<dbReference type="InterPro" id="IPR013103">
    <property type="entry name" value="RVT_2"/>
</dbReference>
<feature type="compositionally biased region" description="Polar residues" evidence="2">
    <location>
        <begin position="864"/>
        <end position="890"/>
    </location>
</feature>
<dbReference type="EMBL" id="CAMXCT010002782">
    <property type="protein sequence ID" value="CAI4000465.1"/>
    <property type="molecule type" value="Genomic_DNA"/>
</dbReference>
<reference evidence="5" key="2">
    <citation type="submission" date="2024-04" db="EMBL/GenBank/DDBJ databases">
        <authorList>
            <person name="Chen Y."/>
            <person name="Shah S."/>
            <person name="Dougan E. K."/>
            <person name="Thang M."/>
            <person name="Chan C."/>
        </authorList>
    </citation>
    <scope>NUCLEOTIDE SEQUENCE [LARGE SCALE GENOMIC DNA]</scope>
</reference>
<dbReference type="GO" id="GO:0003676">
    <property type="term" value="F:nucleic acid binding"/>
    <property type="evidence" value="ECO:0007669"/>
    <property type="project" value="InterPro"/>
</dbReference>
<gene>
    <name evidence="4" type="ORF">C1SCF055_LOCUS26581</name>
</gene>
<dbReference type="GO" id="GO:0008270">
    <property type="term" value="F:zinc ion binding"/>
    <property type="evidence" value="ECO:0007669"/>
    <property type="project" value="UniProtKB-KW"/>
</dbReference>
<dbReference type="PROSITE" id="PS50158">
    <property type="entry name" value="ZF_CCHC"/>
    <property type="match status" value="1"/>
</dbReference>
<comment type="caution">
    <text evidence="4">The sequence shown here is derived from an EMBL/GenBank/DDBJ whole genome shotgun (WGS) entry which is preliminary data.</text>
</comment>